<sequence length="200" mass="23362">MKKMSNERDIDFLYEIGSLRNVPRGWRQHLGFDVASDLEHTYRLIWLAIIISRMEKMGDESKIIKMALVHDVAETRTSDLSYVQKVYVKADEHKAADDMFAGTIVADYRKTIEEYESRDSIEAKIVKDADNLDIDLELKEIEELGSKLPGKWTQNNRKLVREQKLYTESAKKLWDEIQTSDPSNWHRNMNKWLTDPNAGK</sequence>
<dbReference type="EC" id="3.1.3.89" evidence="5"/>
<name>A0A1F5NS41_9BACT</name>
<comment type="catalytic activity">
    <reaction evidence="1">
        <text>a 2'-deoxyribonucleoside 5'-phosphate + H2O = a 2'-deoxyribonucleoside + phosphate</text>
        <dbReference type="Rhea" id="RHEA:36167"/>
        <dbReference type="ChEBI" id="CHEBI:15377"/>
        <dbReference type="ChEBI" id="CHEBI:18274"/>
        <dbReference type="ChEBI" id="CHEBI:43474"/>
        <dbReference type="ChEBI" id="CHEBI:65317"/>
        <dbReference type="EC" id="3.1.3.89"/>
    </reaction>
</comment>
<dbReference type="SMART" id="SM00471">
    <property type="entry name" value="HDc"/>
    <property type="match status" value="1"/>
</dbReference>
<dbReference type="GO" id="GO:0046872">
    <property type="term" value="F:metal ion binding"/>
    <property type="evidence" value="ECO:0007669"/>
    <property type="project" value="UniProtKB-KW"/>
</dbReference>
<dbReference type="InterPro" id="IPR003607">
    <property type="entry name" value="HD/PDEase_dom"/>
</dbReference>
<gene>
    <name evidence="9" type="ORF">A2660_02465</name>
</gene>
<dbReference type="Gene3D" id="1.10.3210.10">
    <property type="entry name" value="Hypothetical protein af1432"/>
    <property type="match status" value="1"/>
</dbReference>
<protein>
    <recommendedName>
        <fullName evidence="5">5'-deoxynucleotidase</fullName>
        <ecNumber evidence="5">3.1.3.89</ecNumber>
    </recommendedName>
</protein>
<comment type="cofactor">
    <cofactor evidence="2">
        <name>Mn(2+)</name>
        <dbReference type="ChEBI" id="CHEBI:29035"/>
    </cofactor>
</comment>
<dbReference type="Proteomes" id="UP000176233">
    <property type="component" value="Unassembled WGS sequence"/>
</dbReference>
<dbReference type="PANTHER" id="PTHR11845:SF13">
    <property type="entry name" value="5'-DEOXYNUCLEOTIDASE HDDC2"/>
    <property type="match status" value="1"/>
</dbReference>
<dbReference type="InterPro" id="IPR039356">
    <property type="entry name" value="YfbR/HDDC2"/>
</dbReference>
<dbReference type="GO" id="GO:0002953">
    <property type="term" value="F:5'-deoxynucleotidase activity"/>
    <property type="evidence" value="ECO:0007669"/>
    <property type="project" value="UniProtKB-EC"/>
</dbReference>
<evidence type="ECO:0000256" key="7">
    <source>
        <dbReference type="ARBA" id="ARBA00022801"/>
    </source>
</evidence>
<evidence type="ECO:0000256" key="6">
    <source>
        <dbReference type="ARBA" id="ARBA00022723"/>
    </source>
</evidence>
<evidence type="ECO:0000256" key="1">
    <source>
        <dbReference type="ARBA" id="ARBA00001638"/>
    </source>
</evidence>
<evidence type="ECO:0000256" key="3">
    <source>
        <dbReference type="ARBA" id="ARBA00001941"/>
    </source>
</evidence>
<dbReference type="PANTHER" id="PTHR11845">
    <property type="entry name" value="5'-DEOXYNUCLEOTIDASE HDDC2"/>
    <property type="match status" value="1"/>
</dbReference>
<evidence type="ECO:0000256" key="5">
    <source>
        <dbReference type="ARBA" id="ARBA00012964"/>
    </source>
</evidence>
<dbReference type="AlphaFoldDB" id="A0A1F5NS41"/>
<evidence type="ECO:0000313" key="10">
    <source>
        <dbReference type="Proteomes" id="UP000176233"/>
    </source>
</evidence>
<keyword evidence="6" id="KW-0479">Metal-binding</keyword>
<keyword evidence="7" id="KW-0378">Hydrolase</keyword>
<dbReference type="Pfam" id="PF13023">
    <property type="entry name" value="HD_3"/>
    <property type="match status" value="1"/>
</dbReference>
<accession>A0A1F5NS41</accession>
<feature type="domain" description="HD/PDEase" evidence="8">
    <location>
        <begin position="33"/>
        <end position="144"/>
    </location>
</feature>
<comment type="subunit">
    <text evidence="4">Homodimer.</text>
</comment>
<dbReference type="InterPro" id="IPR006674">
    <property type="entry name" value="HD_domain"/>
</dbReference>
<organism evidence="9 10">
    <name type="scientific">Candidatus Doudnabacteria bacterium RIFCSPHIGHO2_01_FULL_45_18</name>
    <dbReference type="NCBI Taxonomy" id="1817823"/>
    <lineage>
        <taxon>Bacteria</taxon>
        <taxon>Candidatus Doudnaibacteriota</taxon>
    </lineage>
</organism>
<comment type="caution">
    <text evidence="9">The sequence shown here is derived from an EMBL/GenBank/DDBJ whole genome shotgun (WGS) entry which is preliminary data.</text>
</comment>
<comment type="cofactor">
    <cofactor evidence="3">
        <name>Co(2+)</name>
        <dbReference type="ChEBI" id="CHEBI:48828"/>
    </cofactor>
</comment>
<proteinExistence type="predicted"/>
<dbReference type="GO" id="GO:0005737">
    <property type="term" value="C:cytoplasm"/>
    <property type="evidence" value="ECO:0007669"/>
    <property type="project" value="TreeGrafter"/>
</dbReference>
<evidence type="ECO:0000259" key="8">
    <source>
        <dbReference type="SMART" id="SM00471"/>
    </source>
</evidence>
<evidence type="ECO:0000256" key="2">
    <source>
        <dbReference type="ARBA" id="ARBA00001936"/>
    </source>
</evidence>
<dbReference type="SUPFAM" id="SSF109604">
    <property type="entry name" value="HD-domain/PDEase-like"/>
    <property type="match status" value="1"/>
</dbReference>
<evidence type="ECO:0000313" key="9">
    <source>
        <dbReference type="EMBL" id="OGE80170.1"/>
    </source>
</evidence>
<reference evidence="9 10" key="1">
    <citation type="journal article" date="2016" name="Nat. Commun.">
        <title>Thousands of microbial genomes shed light on interconnected biogeochemical processes in an aquifer system.</title>
        <authorList>
            <person name="Anantharaman K."/>
            <person name="Brown C.T."/>
            <person name="Hug L.A."/>
            <person name="Sharon I."/>
            <person name="Castelle C.J."/>
            <person name="Probst A.J."/>
            <person name="Thomas B.C."/>
            <person name="Singh A."/>
            <person name="Wilkins M.J."/>
            <person name="Karaoz U."/>
            <person name="Brodie E.L."/>
            <person name="Williams K.H."/>
            <person name="Hubbard S.S."/>
            <person name="Banfield J.F."/>
        </authorList>
    </citation>
    <scope>NUCLEOTIDE SEQUENCE [LARGE SCALE GENOMIC DNA]</scope>
</reference>
<dbReference type="EMBL" id="MFEJ01000019">
    <property type="protein sequence ID" value="OGE80170.1"/>
    <property type="molecule type" value="Genomic_DNA"/>
</dbReference>
<evidence type="ECO:0000256" key="4">
    <source>
        <dbReference type="ARBA" id="ARBA00011738"/>
    </source>
</evidence>